<dbReference type="EMBL" id="JBEPSH010000005">
    <property type="protein sequence ID" value="MET4577592.1"/>
    <property type="molecule type" value="Genomic_DNA"/>
</dbReference>
<gene>
    <name evidence="2" type="ORF">ABIE13_002703</name>
</gene>
<evidence type="ECO:0000256" key="1">
    <source>
        <dbReference type="SAM" id="MobiDB-lite"/>
    </source>
</evidence>
<protein>
    <submittedName>
        <fullName evidence="2">Uncharacterized protein</fullName>
    </submittedName>
</protein>
<feature type="compositionally biased region" description="Basic and acidic residues" evidence="1">
    <location>
        <begin position="25"/>
        <end position="39"/>
    </location>
</feature>
<comment type="caution">
    <text evidence="2">The sequence shown here is derived from an EMBL/GenBank/DDBJ whole genome shotgun (WGS) entry which is preliminary data.</text>
</comment>
<accession>A0ABV2Q997</accession>
<feature type="region of interest" description="Disordered" evidence="1">
    <location>
        <begin position="1"/>
        <end position="39"/>
    </location>
</feature>
<name>A0ABV2Q997_9BURK</name>
<feature type="compositionally biased region" description="Pro residues" evidence="1">
    <location>
        <begin position="9"/>
        <end position="24"/>
    </location>
</feature>
<evidence type="ECO:0000313" key="2">
    <source>
        <dbReference type="EMBL" id="MET4577592.1"/>
    </source>
</evidence>
<sequence length="39" mass="4347">MEHRNPTPEEAPPQPDQPLAPPHKSPPDKPFDPGEPVLR</sequence>
<keyword evidence="3" id="KW-1185">Reference proteome</keyword>
<reference evidence="2 3" key="1">
    <citation type="submission" date="2024-06" db="EMBL/GenBank/DDBJ databases">
        <title>Sorghum-associated microbial communities from plants grown in Nebraska, USA.</title>
        <authorList>
            <person name="Schachtman D."/>
        </authorList>
    </citation>
    <scope>NUCLEOTIDE SEQUENCE [LARGE SCALE GENOMIC DNA]</scope>
    <source>
        <strain evidence="2 3">2709</strain>
    </source>
</reference>
<organism evidence="2 3">
    <name type="scientific">Ottowia thiooxydans</name>
    <dbReference type="NCBI Taxonomy" id="219182"/>
    <lineage>
        <taxon>Bacteria</taxon>
        <taxon>Pseudomonadati</taxon>
        <taxon>Pseudomonadota</taxon>
        <taxon>Betaproteobacteria</taxon>
        <taxon>Burkholderiales</taxon>
        <taxon>Comamonadaceae</taxon>
        <taxon>Ottowia</taxon>
    </lineage>
</organism>
<evidence type="ECO:0000313" key="3">
    <source>
        <dbReference type="Proteomes" id="UP001549320"/>
    </source>
</evidence>
<dbReference type="Proteomes" id="UP001549320">
    <property type="component" value="Unassembled WGS sequence"/>
</dbReference>
<proteinExistence type="predicted"/>